<dbReference type="CDD" id="cd00254">
    <property type="entry name" value="LT-like"/>
    <property type="match status" value="1"/>
</dbReference>
<dbReference type="SUPFAM" id="SSF53955">
    <property type="entry name" value="Lysozyme-like"/>
    <property type="match status" value="1"/>
</dbReference>
<dbReference type="InterPro" id="IPR023346">
    <property type="entry name" value="Lysozyme-like_dom_sf"/>
</dbReference>
<keyword evidence="3" id="KW-1185">Reference proteome</keyword>
<dbReference type="Pfam" id="PF01464">
    <property type="entry name" value="SLT"/>
    <property type="match status" value="1"/>
</dbReference>
<sequence>MANNHQYVSTDLNNGAVLSANKAAVGGAWEAFNLVTGGSSTVSKPAEAPSYIWNYAVNADNRFGKNGDFALLICAVIKQETSYGADSSGPSGGDGLMQVEPNTRNGYSGKFSSTFGHAYNHSDQQDQVYMGAMILNDMINLAGANNIWRGLVNYNGGPNWYPGATDSYGRPILVDQYDQRRGSCRYPELWSGRRTLHLASVLGFC</sequence>
<evidence type="ECO:0000313" key="3">
    <source>
        <dbReference type="Proteomes" id="UP000463051"/>
    </source>
</evidence>
<comment type="caution">
    <text evidence="2">The sequence shown here is derived from an EMBL/GenBank/DDBJ whole genome shotgun (WGS) entry which is preliminary data.</text>
</comment>
<dbReference type="InterPro" id="IPR008258">
    <property type="entry name" value="Transglycosylase_SLT_dom_1"/>
</dbReference>
<evidence type="ECO:0000259" key="1">
    <source>
        <dbReference type="Pfam" id="PF01464"/>
    </source>
</evidence>
<accession>A0A7X2H5J9</accession>
<gene>
    <name evidence="2" type="ORF">GJB61_13375</name>
</gene>
<name>A0A7X2H5J9_9BACL</name>
<dbReference type="Gene3D" id="1.10.530.10">
    <property type="match status" value="1"/>
</dbReference>
<protein>
    <submittedName>
        <fullName evidence="2">Transglycosylase SLT domain-containing protein</fullName>
    </submittedName>
</protein>
<evidence type="ECO:0000313" key="2">
    <source>
        <dbReference type="EMBL" id="MRN53971.1"/>
    </source>
</evidence>
<proteinExistence type="predicted"/>
<dbReference type="AlphaFoldDB" id="A0A7X2H5J9"/>
<organism evidence="2 3">
    <name type="scientific">Paenibacillus monticola</name>
    <dbReference type="NCBI Taxonomy" id="2666075"/>
    <lineage>
        <taxon>Bacteria</taxon>
        <taxon>Bacillati</taxon>
        <taxon>Bacillota</taxon>
        <taxon>Bacilli</taxon>
        <taxon>Bacillales</taxon>
        <taxon>Paenibacillaceae</taxon>
        <taxon>Paenibacillus</taxon>
    </lineage>
</organism>
<dbReference type="Proteomes" id="UP000463051">
    <property type="component" value="Unassembled WGS sequence"/>
</dbReference>
<feature type="domain" description="Transglycosylase SLT" evidence="1">
    <location>
        <begin position="72"/>
        <end position="159"/>
    </location>
</feature>
<dbReference type="EMBL" id="WJXB01000004">
    <property type="protein sequence ID" value="MRN53971.1"/>
    <property type="molecule type" value="Genomic_DNA"/>
</dbReference>
<reference evidence="2 3" key="1">
    <citation type="submission" date="2019-11" db="EMBL/GenBank/DDBJ databases">
        <title>Paenibacillus monticola sp. nov., a novel PGPR strain isolated from mountain sample in China.</title>
        <authorList>
            <person name="Zhao Q."/>
            <person name="Li H.-P."/>
            <person name="Zhang J.-L."/>
        </authorList>
    </citation>
    <scope>NUCLEOTIDE SEQUENCE [LARGE SCALE GENOMIC DNA]</scope>
    <source>
        <strain evidence="2 3">LC-T2</strain>
    </source>
</reference>